<name>A0ACB6RGK2_9PLEO</name>
<sequence length="63" mass="7318">MSKVSVSPLQGIWECWDVENTRIEIPTPIGLVRKDTEKLLYLNYSIGVIKYPLRRESEVPLSR</sequence>
<dbReference type="Proteomes" id="UP000799754">
    <property type="component" value="Unassembled WGS sequence"/>
</dbReference>
<evidence type="ECO:0000313" key="2">
    <source>
        <dbReference type="Proteomes" id="UP000799754"/>
    </source>
</evidence>
<dbReference type="EMBL" id="MU006766">
    <property type="protein sequence ID" value="KAF2621080.1"/>
    <property type="molecule type" value="Genomic_DNA"/>
</dbReference>
<evidence type="ECO:0000313" key="1">
    <source>
        <dbReference type="EMBL" id="KAF2621080.1"/>
    </source>
</evidence>
<comment type="caution">
    <text evidence="1">The sequence shown here is derived from an EMBL/GenBank/DDBJ whole genome shotgun (WGS) entry which is preliminary data.</text>
</comment>
<keyword evidence="2" id="KW-1185">Reference proteome</keyword>
<proteinExistence type="predicted"/>
<reference evidence="1" key="1">
    <citation type="journal article" date="2020" name="Stud. Mycol.">
        <title>101 Dothideomycetes genomes: a test case for predicting lifestyles and emergence of pathogens.</title>
        <authorList>
            <person name="Haridas S."/>
            <person name="Albert R."/>
            <person name="Binder M."/>
            <person name="Bloem J."/>
            <person name="Labutti K."/>
            <person name="Salamov A."/>
            <person name="Andreopoulos B."/>
            <person name="Baker S."/>
            <person name="Barry K."/>
            <person name="Bills G."/>
            <person name="Bluhm B."/>
            <person name="Cannon C."/>
            <person name="Castanera R."/>
            <person name="Culley D."/>
            <person name="Daum C."/>
            <person name="Ezra D."/>
            <person name="Gonzalez J."/>
            <person name="Henrissat B."/>
            <person name="Kuo A."/>
            <person name="Liang C."/>
            <person name="Lipzen A."/>
            <person name="Lutzoni F."/>
            <person name="Magnuson J."/>
            <person name="Mondo S."/>
            <person name="Nolan M."/>
            <person name="Ohm R."/>
            <person name="Pangilinan J."/>
            <person name="Park H.-J."/>
            <person name="Ramirez L."/>
            <person name="Alfaro M."/>
            <person name="Sun H."/>
            <person name="Tritt A."/>
            <person name="Yoshinaga Y."/>
            <person name="Zwiers L.-H."/>
            <person name="Turgeon B."/>
            <person name="Goodwin S."/>
            <person name="Spatafora J."/>
            <person name="Crous P."/>
            <person name="Grigoriev I."/>
        </authorList>
    </citation>
    <scope>NUCLEOTIDE SEQUENCE</scope>
    <source>
        <strain evidence="1">CBS 525.71</strain>
    </source>
</reference>
<organism evidence="1 2">
    <name type="scientific">Macroventuria anomochaeta</name>
    <dbReference type="NCBI Taxonomy" id="301207"/>
    <lineage>
        <taxon>Eukaryota</taxon>
        <taxon>Fungi</taxon>
        <taxon>Dikarya</taxon>
        <taxon>Ascomycota</taxon>
        <taxon>Pezizomycotina</taxon>
        <taxon>Dothideomycetes</taxon>
        <taxon>Pleosporomycetidae</taxon>
        <taxon>Pleosporales</taxon>
        <taxon>Pleosporineae</taxon>
        <taxon>Didymellaceae</taxon>
        <taxon>Macroventuria</taxon>
    </lineage>
</organism>
<gene>
    <name evidence="1" type="ORF">BU25DRAFT_254057</name>
</gene>
<accession>A0ACB6RGK2</accession>
<protein>
    <submittedName>
        <fullName evidence="1">Uncharacterized protein</fullName>
    </submittedName>
</protein>